<dbReference type="Pfam" id="PF00530">
    <property type="entry name" value="SRCR"/>
    <property type="match status" value="5"/>
</dbReference>
<feature type="disulfide bond" evidence="7">
    <location>
        <begin position="363"/>
        <end position="373"/>
    </location>
</feature>
<feature type="domain" description="SRCR" evidence="9">
    <location>
        <begin position="410"/>
        <end position="519"/>
    </location>
</feature>
<feature type="disulfide bond" evidence="7">
    <location>
        <begin position="486"/>
        <end position="496"/>
    </location>
</feature>
<feature type="domain" description="SRCR" evidence="9">
    <location>
        <begin position="148"/>
        <end position="246"/>
    </location>
</feature>
<keyword evidence="6" id="KW-0325">Glycoprotein</keyword>
<evidence type="ECO:0000256" key="1">
    <source>
        <dbReference type="ARBA" id="ARBA00004613"/>
    </source>
</evidence>
<evidence type="ECO:0000259" key="10">
    <source>
        <dbReference type="PROSITE" id="PS50958"/>
    </source>
</evidence>
<dbReference type="FunFam" id="3.10.250.10:FF:000001">
    <property type="entry name" value="Lysyl oxidase 4 isoform X1"/>
    <property type="match status" value="1"/>
</dbReference>
<dbReference type="PROSITE" id="PS00420">
    <property type="entry name" value="SRCR_1"/>
    <property type="match status" value="3"/>
</dbReference>
<dbReference type="SUPFAM" id="SSF90188">
    <property type="entry name" value="Somatomedin B domain"/>
    <property type="match status" value="1"/>
</dbReference>
<evidence type="ECO:0000256" key="5">
    <source>
        <dbReference type="ARBA" id="ARBA00023157"/>
    </source>
</evidence>
<comment type="subcellular location">
    <subcellularLocation>
        <location evidence="1">Secreted</location>
    </subcellularLocation>
</comment>
<proteinExistence type="predicted"/>
<dbReference type="GO" id="GO:0005576">
    <property type="term" value="C:extracellular region"/>
    <property type="evidence" value="ECO:0007669"/>
    <property type="project" value="UniProtKB-SubCell"/>
</dbReference>
<dbReference type="SMART" id="SM00202">
    <property type="entry name" value="SR"/>
    <property type="match status" value="5"/>
</dbReference>
<dbReference type="OrthoDB" id="536948at2759"/>
<name>A0A913ZJ75_PATMI</name>
<dbReference type="GeneID" id="119724730"/>
<comment type="caution">
    <text evidence="7">Lacks conserved residue(s) required for the propagation of feature annotation.</text>
</comment>
<evidence type="ECO:0000256" key="8">
    <source>
        <dbReference type="SAM" id="MobiDB-lite"/>
    </source>
</evidence>
<keyword evidence="2" id="KW-0964">Secreted</keyword>
<evidence type="ECO:0000313" key="11">
    <source>
        <dbReference type="EnsemblMetazoa" id="XP_038051847.1"/>
    </source>
</evidence>
<evidence type="ECO:0000313" key="12">
    <source>
        <dbReference type="Proteomes" id="UP000887568"/>
    </source>
</evidence>
<dbReference type="GO" id="GO:0016020">
    <property type="term" value="C:membrane"/>
    <property type="evidence" value="ECO:0007669"/>
    <property type="project" value="InterPro"/>
</dbReference>
<feature type="disulfide bond" evidence="7">
    <location>
        <begin position="215"/>
        <end position="225"/>
    </location>
</feature>
<dbReference type="RefSeq" id="XP_038051847.1">
    <property type="nucleotide sequence ID" value="XM_038195919.1"/>
</dbReference>
<dbReference type="PROSITE" id="PS00524">
    <property type="entry name" value="SMB_1"/>
    <property type="match status" value="1"/>
</dbReference>
<feature type="domain" description="SRCR" evidence="9">
    <location>
        <begin position="40"/>
        <end position="138"/>
    </location>
</feature>
<protein>
    <recommendedName>
        <fullName evidence="13">Deleted in malignant brain tumors 1 protein-like</fullName>
    </recommendedName>
</protein>
<feature type="domain" description="SRCR" evidence="9">
    <location>
        <begin position="296"/>
        <end position="394"/>
    </location>
</feature>
<evidence type="ECO:0000256" key="7">
    <source>
        <dbReference type="PROSITE-ProRule" id="PRU00196"/>
    </source>
</evidence>
<dbReference type="PROSITE" id="PS50287">
    <property type="entry name" value="SRCR_2"/>
    <property type="match status" value="6"/>
</dbReference>
<reference evidence="11" key="1">
    <citation type="submission" date="2022-11" db="UniProtKB">
        <authorList>
            <consortium name="EnsemblMetazoa"/>
        </authorList>
    </citation>
    <scope>IDENTIFICATION</scope>
</reference>
<sequence>MAGASMADTQRIRLAGAFLIILGLGVGPFVTSQTTGGIQTRLSGGDSALGGRVEVYYNGAWGTVCDDSWDIQDAHVVCRSLGYHSALSATVKYGTGSGDILLDEVSCSGDEADLSECSHNGWGVNDCEHSEDVGVYCTETGITGDIDIRLVNGNSDSSGRVEVFYGGVWGTVCDDNWDISDAKVVCQFLGFPFAVSATRRFGRGSGLILLDDVDCTGLETRLEDCGHAGWGQTDCTHREDAGVVCSTENSDESQPSEPSSASSSSYSSEGSSSEDDTEEELPPEEPDMHKQFFDDIRLSDGRAPSSGRVEVFYDGQWGTVCNTGWDLQDATVVCRYLGYPAAISADPQVTPGSGPIHLIWVGCQGNEHFLHDCYYDDGIDTSCDHTRDAGVVCSTEGLQISYPSVNETMFRLVGGASPNEGVLQIRTFNDSTWSTLCSSRSAILPGVGADICRRLGYPVFCHSQNDVAVPDSVGDSPFVRVADDECFFSSVGVLQCGLVPDVGYAQPCAANETLWISCGSDLDFRLSYGVLEGTGLLQVRCNGSQQAWNAVCGDDWLTSAHAHRAACRYLGFPESDVVAPYSLAESTLSSLIPSLVHEVVCSGEEDELNDCEITQPTLEHCTNYAGLKCSNYTETKLELKLIDSQYPASGIVVGRVRETDEWGALCGHPYDYRDSQVLCRHFGFQESVQVSRGFLNGTVPPSSTLVSTIGCFGTETELSQCEMVSDVDKSCDAYQYLECQDETTRFEAPAYLCGELHYCGYDCNQGSRDTLRHFKQNTCKCDDSCAFFDDCCYDYHSSCRTPPDGSEITINGVDLHYYACVPLTSRILSERFADFGFALVSVCPDGWVDSVVRRSCEMAAAEDDLLGSLPVYIEEGAVYKNLFCAICHGVNTRVLNTWSIDTERWDPNKLWIDPPLDGEFGSARSCPITSDRSCVGEFLNTSLEAACNDYFAPFFKSRIFYRNPHCAMCKGLHLHPSDSCGKQCTLFCSSTENWKECRSDCARAHAPPTIARLFDFEWGSDENSACEPGELYDPFLGKCRVVICASGVRDEDGACIELQAEDAELPPFPIPYQERSSFIVDDGCDALVNLDMGPDVLYWQVVQSDTQTARPTSASWFEVSIIVRRVDANVTSSEGFFAKYGNLSKALELCNVDTVTLYSTEGALLLAQFDSCVNATVEASDVFNFNISNHTERNFKIFNSLSWAKGVSTYLKNTTTPQECLDVIKLSCFQVLTLYPEEYEFQGASSIVHLSTRKEFVSREYVFSKTGKLQCAVPSTGLIPFHLPCGLSL</sequence>
<evidence type="ECO:0008006" key="13">
    <source>
        <dbReference type="Google" id="ProtNLM"/>
    </source>
</evidence>
<dbReference type="PANTHER" id="PTHR48071:SF18">
    <property type="entry name" value="DELETED IN MALIGNANT BRAIN TUMORS 1 PROTEIN-RELATED"/>
    <property type="match status" value="1"/>
</dbReference>
<evidence type="ECO:0000256" key="2">
    <source>
        <dbReference type="ARBA" id="ARBA00022525"/>
    </source>
</evidence>
<evidence type="ECO:0000256" key="6">
    <source>
        <dbReference type="ARBA" id="ARBA00023180"/>
    </source>
</evidence>
<dbReference type="PROSITE" id="PS50958">
    <property type="entry name" value="SMB_2"/>
    <property type="match status" value="1"/>
</dbReference>
<feature type="compositionally biased region" description="Acidic residues" evidence="8">
    <location>
        <begin position="272"/>
        <end position="285"/>
    </location>
</feature>
<evidence type="ECO:0000256" key="4">
    <source>
        <dbReference type="ARBA" id="ARBA00022737"/>
    </source>
</evidence>
<keyword evidence="3" id="KW-0732">Signal</keyword>
<accession>A0A913ZJ75</accession>
<feature type="domain" description="SRCR" evidence="9">
    <location>
        <begin position="524"/>
        <end position="630"/>
    </location>
</feature>
<dbReference type="FunFam" id="3.10.250.10:FF:000005">
    <property type="entry name" value="Neurotrypsin isoform A"/>
    <property type="match status" value="1"/>
</dbReference>
<feature type="disulfide bond" evidence="7">
    <location>
        <begin position="711"/>
        <end position="721"/>
    </location>
</feature>
<keyword evidence="5 7" id="KW-1015">Disulfide bond</keyword>
<feature type="domain" description="SRCR" evidence="9">
    <location>
        <begin position="639"/>
        <end position="754"/>
    </location>
</feature>
<dbReference type="InterPro" id="IPR001190">
    <property type="entry name" value="SRCR"/>
</dbReference>
<feature type="disulfide bond" evidence="7">
    <location>
        <begin position="107"/>
        <end position="117"/>
    </location>
</feature>
<feature type="compositionally biased region" description="Low complexity" evidence="8">
    <location>
        <begin position="252"/>
        <end position="271"/>
    </location>
</feature>
<dbReference type="SUPFAM" id="SSF56487">
    <property type="entry name" value="SRCR-like"/>
    <property type="match status" value="6"/>
</dbReference>
<dbReference type="EnsemblMetazoa" id="XM_038195919.1">
    <property type="protein sequence ID" value="XP_038051847.1"/>
    <property type="gene ID" value="LOC119724730"/>
</dbReference>
<dbReference type="FunFam" id="3.10.250.10:FF:000006">
    <property type="entry name" value="neurotrypsin isoform X2"/>
    <property type="match status" value="1"/>
</dbReference>
<keyword evidence="12" id="KW-1185">Reference proteome</keyword>
<keyword evidence="4" id="KW-0677">Repeat</keyword>
<dbReference type="InterPro" id="IPR001212">
    <property type="entry name" value="Somatomedin_B_dom"/>
</dbReference>
<organism evidence="11 12">
    <name type="scientific">Patiria miniata</name>
    <name type="common">Bat star</name>
    <name type="synonym">Asterina miniata</name>
    <dbReference type="NCBI Taxonomy" id="46514"/>
    <lineage>
        <taxon>Eukaryota</taxon>
        <taxon>Metazoa</taxon>
        <taxon>Echinodermata</taxon>
        <taxon>Eleutherozoa</taxon>
        <taxon>Asterozoa</taxon>
        <taxon>Asteroidea</taxon>
        <taxon>Valvatacea</taxon>
        <taxon>Valvatida</taxon>
        <taxon>Asterinidae</taxon>
        <taxon>Patiria</taxon>
    </lineage>
</organism>
<dbReference type="PRINTS" id="PR00258">
    <property type="entry name" value="SPERACTRCPTR"/>
</dbReference>
<dbReference type="Proteomes" id="UP000887568">
    <property type="component" value="Unplaced"/>
</dbReference>
<evidence type="ECO:0000256" key="3">
    <source>
        <dbReference type="ARBA" id="ARBA00022729"/>
    </source>
</evidence>
<dbReference type="Gene3D" id="3.10.250.10">
    <property type="entry name" value="SRCR-like domain"/>
    <property type="match status" value="6"/>
</dbReference>
<dbReference type="InterPro" id="IPR036024">
    <property type="entry name" value="Somatomedin_B-like_dom_sf"/>
</dbReference>
<feature type="region of interest" description="Disordered" evidence="8">
    <location>
        <begin position="246"/>
        <end position="287"/>
    </location>
</feature>
<feature type="domain" description="SMB" evidence="10">
    <location>
        <begin position="755"/>
        <end position="804"/>
    </location>
</feature>
<dbReference type="PANTHER" id="PTHR48071">
    <property type="entry name" value="SRCR DOMAIN-CONTAINING PROTEIN"/>
    <property type="match status" value="1"/>
</dbReference>
<evidence type="ECO:0000259" key="9">
    <source>
        <dbReference type="PROSITE" id="PS50287"/>
    </source>
</evidence>
<dbReference type="InterPro" id="IPR036772">
    <property type="entry name" value="SRCR-like_dom_sf"/>
</dbReference>
<feature type="disulfide bond" evidence="7">
    <location>
        <begin position="601"/>
        <end position="611"/>
    </location>
</feature>